<dbReference type="AlphaFoldDB" id="A0A419EPR4"/>
<dbReference type="InterPro" id="IPR036105">
    <property type="entry name" value="DiNase_FeMo-co_biosyn_sf"/>
</dbReference>
<evidence type="ECO:0000259" key="1">
    <source>
        <dbReference type="Pfam" id="PF02579"/>
    </source>
</evidence>
<dbReference type="Pfam" id="PF02579">
    <property type="entry name" value="Nitro_FeMo-Co"/>
    <property type="match status" value="1"/>
</dbReference>
<evidence type="ECO:0000313" key="3">
    <source>
        <dbReference type="Proteomes" id="UP000285961"/>
    </source>
</evidence>
<evidence type="ECO:0000313" key="2">
    <source>
        <dbReference type="EMBL" id="RJP64984.1"/>
    </source>
</evidence>
<dbReference type="CDD" id="cd00851">
    <property type="entry name" value="MTH1175"/>
    <property type="match status" value="1"/>
</dbReference>
<feature type="domain" description="Dinitrogenase iron-molybdenum cofactor biosynthesis" evidence="1">
    <location>
        <begin position="9"/>
        <end position="99"/>
    </location>
</feature>
<dbReference type="InterPro" id="IPR033913">
    <property type="entry name" value="MTH1175_dom"/>
</dbReference>
<gene>
    <name evidence="2" type="ORF">C4532_18155</name>
</gene>
<proteinExistence type="predicted"/>
<protein>
    <submittedName>
        <fullName evidence="2">ATPase</fullName>
    </submittedName>
</protein>
<comment type="caution">
    <text evidence="2">The sequence shown here is derived from an EMBL/GenBank/DDBJ whole genome shotgun (WGS) entry which is preliminary data.</text>
</comment>
<accession>A0A419EPR4</accession>
<dbReference type="Proteomes" id="UP000285961">
    <property type="component" value="Unassembled WGS sequence"/>
</dbReference>
<dbReference type="PANTHER" id="PTHR42983:SF1">
    <property type="entry name" value="IRON-MOLYBDENUM PROTEIN"/>
    <property type="match status" value="1"/>
</dbReference>
<reference evidence="2 3" key="1">
    <citation type="journal article" date="2017" name="ISME J.">
        <title>Energy and carbon metabolisms in a deep terrestrial subsurface fluid microbial community.</title>
        <authorList>
            <person name="Momper L."/>
            <person name="Jungbluth S.P."/>
            <person name="Lee M.D."/>
            <person name="Amend J.P."/>
        </authorList>
    </citation>
    <scope>NUCLEOTIDE SEQUENCE [LARGE SCALE GENOMIC DNA]</scope>
    <source>
        <strain evidence="2">SURF_17</strain>
    </source>
</reference>
<dbReference type="Gene3D" id="3.30.420.130">
    <property type="entry name" value="Dinitrogenase iron-molybdenum cofactor biosynthesis domain"/>
    <property type="match status" value="1"/>
</dbReference>
<name>A0A419EPR4_9BACT</name>
<dbReference type="SUPFAM" id="SSF53146">
    <property type="entry name" value="Nitrogenase accessory factor-like"/>
    <property type="match status" value="1"/>
</dbReference>
<sequence length="112" mass="12067">MRIAIPTADGRLCPHFGHCEAFALVDVNPETNEIVQMVMLPAPDHQPGLLPQWLHHHGATVIIAGGMGQRALDLFAQNGIQVIIGAQSDPPESVARAYLTNSLQTGQNICDH</sequence>
<dbReference type="InterPro" id="IPR003731">
    <property type="entry name" value="Di-Nase_FeMo-co_biosynth"/>
</dbReference>
<dbReference type="PANTHER" id="PTHR42983">
    <property type="entry name" value="DINITROGENASE IRON-MOLYBDENUM COFACTOR PROTEIN-RELATED"/>
    <property type="match status" value="1"/>
</dbReference>
<dbReference type="EMBL" id="QZKI01000131">
    <property type="protein sequence ID" value="RJP64984.1"/>
    <property type="molecule type" value="Genomic_DNA"/>
</dbReference>
<organism evidence="2 3">
    <name type="scientific">Candidatus Abyssobacteria bacterium SURF_17</name>
    <dbReference type="NCBI Taxonomy" id="2093361"/>
    <lineage>
        <taxon>Bacteria</taxon>
        <taxon>Pseudomonadati</taxon>
        <taxon>Candidatus Hydrogenedentota</taxon>
        <taxon>Candidatus Abyssobacteria</taxon>
    </lineage>
</organism>